<accession>A0A1W1D171</accession>
<gene>
    <name evidence="1" type="ORF">MNB_SV-13-1961</name>
</gene>
<sequence>MKIERSLQKYFAIVLLFSSFMGTFHHHNDLKVHHDCQICTIQSNMANADTPVDVVYFTTLNIFVDPIVKKLETLHSKIVTNPLKARAPPIFA</sequence>
<evidence type="ECO:0000313" key="1">
    <source>
        <dbReference type="EMBL" id="SFV71725.1"/>
    </source>
</evidence>
<name>A0A1W1D171_9ZZZZ</name>
<organism evidence="1">
    <name type="scientific">hydrothermal vent metagenome</name>
    <dbReference type="NCBI Taxonomy" id="652676"/>
    <lineage>
        <taxon>unclassified sequences</taxon>
        <taxon>metagenomes</taxon>
        <taxon>ecological metagenomes</taxon>
    </lineage>
</organism>
<evidence type="ECO:0008006" key="2">
    <source>
        <dbReference type="Google" id="ProtNLM"/>
    </source>
</evidence>
<dbReference type="AlphaFoldDB" id="A0A1W1D171"/>
<dbReference type="EMBL" id="FPHM01000300">
    <property type="protein sequence ID" value="SFV71725.1"/>
    <property type="molecule type" value="Genomic_DNA"/>
</dbReference>
<proteinExistence type="predicted"/>
<reference evidence="1" key="1">
    <citation type="submission" date="2016-10" db="EMBL/GenBank/DDBJ databases">
        <authorList>
            <person name="de Groot N.N."/>
        </authorList>
    </citation>
    <scope>NUCLEOTIDE SEQUENCE</scope>
</reference>
<protein>
    <recommendedName>
        <fullName evidence="2">DUF2946 domain-containing protein</fullName>
    </recommendedName>
</protein>